<reference evidence="1" key="1">
    <citation type="submission" date="2018-06" db="EMBL/GenBank/DDBJ databases">
        <authorList>
            <person name="Zhirakovskaya E."/>
        </authorList>
    </citation>
    <scope>NUCLEOTIDE SEQUENCE</scope>
</reference>
<dbReference type="EMBL" id="UOEX01000118">
    <property type="protein sequence ID" value="VAW35195.1"/>
    <property type="molecule type" value="Genomic_DNA"/>
</dbReference>
<organism evidence="1">
    <name type="scientific">hydrothermal vent metagenome</name>
    <dbReference type="NCBI Taxonomy" id="652676"/>
    <lineage>
        <taxon>unclassified sequences</taxon>
        <taxon>metagenomes</taxon>
        <taxon>ecological metagenomes</taxon>
    </lineage>
</organism>
<dbReference type="AlphaFoldDB" id="A0A3B0UVM0"/>
<protein>
    <submittedName>
        <fullName evidence="1">Uncharacterized protein</fullName>
    </submittedName>
</protein>
<name>A0A3B0UVM0_9ZZZZ</name>
<proteinExistence type="predicted"/>
<sequence>MNNQPDNNSQYPQPLPISFARKQMGSGPVRPACLTKYGYGYYLFWGNSMEQAFNKMVEFWEKRQRGSNESLILEMRDLDQYLVESGFVPPNKEEESQRLAGIINQFNNNQPPRTH</sequence>
<evidence type="ECO:0000313" key="1">
    <source>
        <dbReference type="EMBL" id="VAW35195.1"/>
    </source>
</evidence>
<gene>
    <name evidence="1" type="ORF">MNBD_DELTA03-1043</name>
</gene>
<accession>A0A3B0UVM0</accession>